<evidence type="ECO:0000313" key="8">
    <source>
        <dbReference type="EMBL" id="GAA6114450.1"/>
    </source>
</evidence>
<feature type="domain" description="tRNA(Ile)-lysidine/2-thiocytidine synthase N-terminal" evidence="7">
    <location>
        <begin position="27"/>
        <end position="207"/>
    </location>
</feature>
<protein>
    <recommendedName>
        <fullName evidence="6">tRNA(Ile)-lysidine synthase</fullName>
        <ecNumber evidence="6">6.3.4.19</ecNumber>
    </recommendedName>
    <alternativeName>
        <fullName evidence="6">tRNA(Ile)-2-lysyl-cytidine synthase</fullName>
    </alternativeName>
    <alternativeName>
        <fullName evidence="6">tRNA(Ile)-lysidine synthetase</fullName>
    </alternativeName>
</protein>
<evidence type="ECO:0000313" key="9">
    <source>
        <dbReference type="Proteomes" id="UP001438112"/>
    </source>
</evidence>
<keyword evidence="6" id="KW-0963">Cytoplasm</keyword>
<dbReference type="Proteomes" id="UP001438112">
    <property type="component" value="Unassembled WGS sequence"/>
</dbReference>
<proteinExistence type="inferred from homology"/>
<comment type="caution">
    <text evidence="6">Lacks conserved residue(s) required for the propagation of feature annotation.</text>
</comment>
<evidence type="ECO:0000256" key="5">
    <source>
        <dbReference type="ARBA" id="ARBA00048539"/>
    </source>
</evidence>
<evidence type="ECO:0000256" key="6">
    <source>
        <dbReference type="HAMAP-Rule" id="MF_01161"/>
    </source>
</evidence>
<comment type="similarity">
    <text evidence="6">Belongs to the tRNA(Ile)-lysidine synthase family.</text>
</comment>
<evidence type="ECO:0000256" key="3">
    <source>
        <dbReference type="ARBA" id="ARBA00022741"/>
    </source>
</evidence>
<comment type="caution">
    <text evidence="8">The sequence shown here is derived from an EMBL/GenBank/DDBJ whole genome shotgun (WGS) entry which is preliminary data.</text>
</comment>
<dbReference type="Gene3D" id="3.40.50.620">
    <property type="entry name" value="HUPs"/>
    <property type="match status" value="1"/>
</dbReference>
<keyword evidence="2 6" id="KW-0819">tRNA processing</keyword>
<organism evidence="8 9">
    <name type="scientific">Apilactobacillus apinorum</name>
    <dbReference type="NCBI Taxonomy" id="1218495"/>
    <lineage>
        <taxon>Bacteria</taxon>
        <taxon>Bacillati</taxon>
        <taxon>Bacillota</taxon>
        <taxon>Bacilli</taxon>
        <taxon>Lactobacillales</taxon>
        <taxon>Lactobacillaceae</taxon>
        <taxon>Apilactobacillus</taxon>
    </lineage>
</organism>
<name>A0ABP9ZI35_9LACO</name>
<dbReference type="HAMAP" id="MF_01161">
    <property type="entry name" value="tRNA_Ile_lys_synt"/>
    <property type="match status" value="1"/>
</dbReference>
<comment type="catalytic activity">
    <reaction evidence="5 6">
        <text>cytidine(34) in tRNA(Ile2) + L-lysine + ATP = lysidine(34) in tRNA(Ile2) + AMP + diphosphate + H(+)</text>
        <dbReference type="Rhea" id="RHEA:43744"/>
        <dbReference type="Rhea" id="RHEA-COMP:10625"/>
        <dbReference type="Rhea" id="RHEA-COMP:10670"/>
        <dbReference type="ChEBI" id="CHEBI:15378"/>
        <dbReference type="ChEBI" id="CHEBI:30616"/>
        <dbReference type="ChEBI" id="CHEBI:32551"/>
        <dbReference type="ChEBI" id="CHEBI:33019"/>
        <dbReference type="ChEBI" id="CHEBI:82748"/>
        <dbReference type="ChEBI" id="CHEBI:83665"/>
        <dbReference type="ChEBI" id="CHEBI:456215"/>
        <dbReference type="EC" id="6.3.4.19"/>
    </reaction>
</comment>
<dbReference type="NCBIfam" id="TIGR02432">
    <property type="entry name" value="lysidine_TilS_N"/>
    <property type="match status" value="1"/>
</dbReference>
<dbReference type="InterPro" id="IPR012094">
    <property type="entry name" value="tRNA_Ile_lys_synt"/>
</dbReference>
<dbReference type="InterPro" id="IPR014729">
    <property type="entry name" value="Rossmann-like_a/b/a_fold"/>
</dbReference>
<dbReference type="CDD" id="cd01992">
    <property type="entry name" value="TilS_N"/>
    <property type="match status" value="1"/>
</dbReference>
<evidence type="ECO:0000256" key="2">
    <source>
        <dbReference type="ARBA" id="ARBA00022694"/>
    </source>
</evidence>
<keyword evidence="3" id="KW-0547">Nucleotide-binding</keyword>
<sequence>MVKPEKLQQRFNLYVKNKNWFTPKQTVVIGVSAGVDSMSLLNLMMNLPAENKTQIVVAHVNHQLREVSDEEEQYVKTFCDNHGLTLKVAHWDIENHPQNGVEESARKFRYDFFLEVLKKYHGDILITAHHENDQSETVLMRLIRGTFINHLSGIKSVRDFHGYQLVRPLLHFKKQELKQYALDNAIIWYEDETNQDLAITRNRMRHQLIPLIEKENPQGVAHIADFADQVELMQKQNEYLIKQIIKQIDDEKRYDLNQFLSYPEYIQQGIIDLILNETVPNQFNLSLIKQIMQLLNNRTKPQGQVQLAHNFVIKKQYNYFFVEKIVKKQISGLKNECFVVTLNQWYSGNHFKWMLTDKSDYHDELNKREATIYLSDEQFPITVQPTKNDDKVTLKDGGHQMAKRVFINGKVPIKDRKQSQTLVDSSGKILAILGYRESVFSADVQKQKYVLIIK</sequence>
<dbReference type="SUPFAM" id="SSF82829">
    <property type="entry name" value="MesJ substrate recognition domain-like"/>
    <property type="match status" value="1"/>
</dbReference>
<evidence type="ECO:0000256" key="4">
    <source>
        <dbReference type="ARBA" id="ARBA00022840"/>
    </source>
</evidence>
<dbReference type="SUPFAM" id="SSF52402">
    <property type="entry name" value="Adenine nucleotide alpha hydrolases-like"/>
    <property type="match status" value="1"/>
</dbReference>
<dbReference type="EC" id="6.3.4.19" evidence="6"/>
<dbReference type="PANTHER" id="PTHR43033">
    <property type="entry name" value="TRNA(ILE)-LYSIDINE SYNTHASE-RELATED"/>
    <property type="match status" value="1"/>
</dbReference>
<evidence type="ECO:0000256" key="1">
    <source>
        <dbReference type="ARBA" id="ARBA00022598"/>
    </source>
</evidence>
<keyword evidence="9" id="KW-1185">Reference proteome</keyword>
<reference evidence="8 9" key="1">
    <citation type="submission" date="2024-03" db="EMBL/GenBank/DDBJ databases">
        <title>Inconsistent identification of Apilactobacillus kunkeei-related strains obtained by well-developed overall genome related indices.</title>
        <authorList>
            <person name="Maeno S."/>
            <person name="Endo A."/>
        </authorList>
    </citation>
    <scope>NUCLEOTIDE SEQUENCE [LARGE SCALE GENOMIC DNA]</scope>
    <source>
        <strain evidence="8 9">20H-10</strain>
    </source>
</reference>
<dbReference type="Gene3D" id="3.30.465.60">
    <property type="match status" value="1"/>
</dbReference>
<dbReference type="Pfam" id="PF01171">
    <property type="entry name" value="ATP_bind_3"/>
    <property type="match status" value="1"/>
</dbReference>
<accession>A0ABP9ZI35</accession>
<dbReference type="InterPro" id="IPR011063">
    <property type="entry name" value="TilS/TtcA_N"/>
</dbReference>
<comment type="subcellular location">
    <subcellularLocation>
        <location evidence="6">Cytoplasm</location>
    </subcellularLocation>
</comment>
<dbReference type="EMBL" id="BAABVV010000035">
    <property type="protein sequence ID" value="GAA6114450.1"/>
    <property type="molecule type" value="Genomic_DNA"/>
</dbReference>
<dbReference type="InterPro" id="IPR012795">
    <property type="entry name" value="tRNA_Ile_lys_synt_N"/>
</dbReference>
<dbReference type="RefSeq" id="WP_353317979.1">
    <property type="nucleotide sequence ID" value="NZ_BAABVV010000035.1"/>
</dbReference>
<keyword evidence="1 6" id="KW-0436">Ligase</keyword>
<keyword evidence="4" id="KW-0067">ATP-binding</keyword>
<evidence type="ECO:0000259" key="7">
    <source>
        <dbReference type="Pfam" id="PF01171"/>
    </source>
</evidence>
<gene>
    <name evidence="6 8" type="primary">tilS</name>
    <name evidence="8" type="ORF">AP20H10_08130</name>
</gene>
<dbReference type="PANTHER" id="PTHR43033:SF1">
    <property type="entry name" value="TRNA(ILE)-LYSIDINE SYNTHASE-RELATED"/>
    <property type="match status" value="1"/>
</dbReference>
<comment type="function">
    <text evidence="6">Ligates lysine onto the cytidine present at position 34 of the AUA codon-specific tRNA(Ile) that contains the anticodon CAU, in an ATP-dependent manner. Cytidine is converted to lysidine, thus changing the amino acid specificity of the tRNA from methionine to isoleucine.</text>
</comment>